<evidence type="ECO:0000256" key="2">
    <source>
        <dbReference type="ARBA" id="ARBA00022723"/>
    </source>
</evidence>
<keyword evidence="3" id="KW-0560">Oxidoreductase</keyword>
<keyword evidence="2" id="KW-0479">Metal-binding</keyword>
<dbReference type="PANTHER" id="PTHR43809">
    <property type="entry name" value="NITRITE REDUCTASE (NADH) LARGE SUBUNIT"/>
    <property type="match status" value="1"/>
</dbReference>
<dbReference type="STRING" id="635013.TherJR_2116"/>
<dbReference type="AlphaFoldDB" id="D5X8T5"/>
<dbReference type="EMBL" id="CP002028">
    <property type="protein sequence ID" value="ADG82961.1"/>
    <property type="molecule type" value="Genomic_DNA"/>
</dbReference>
<evidence type="ECO:0000313" key="9">
    <source>
        <dbReference type="Proteomes" id="UP000002377"/>
    </source>
</evidence>
<dbReference type="SUPFAM" id="SSF56014">
    <property type="entry name" value="Nitrite and sulphite reductase 4Fe-4S domain-like"/>
    <property type="match status" value="1"/>
</dbReference>
<evidence type="ECO:0000256" key="4">
    <source>
        <dbReference type="ARBA" id="ARBA00023004"/>
    </source>
</evidence>
<evidence type="ECO:0000259" key="7">
    <source>
        <dbReference type="Pfam" id="PF03460"/>
    </source>
</evidence>
<protein>
    <submittedName>
        <fullName evidence="8">Nitrite and sulphite reductase 4Fe-4S region</fullName>
    </submittedName>
</protein>
<proteinExistence type="predicted"/>
<keyword evidence="4" id="KW-0408">Iron</keyword>
<accession>D5X8T5</accession>
<dbReference type="Pfam" id="PF03460">
    <property type="entry name" value="NIR_SIR_ferr"/>
    <property type="match status" value="1"/>
</dbReference>
<dbReference type="KEGG" id="tjr:TherJR_2116"/>
<dbReference type="HOGENOM" id="CLU_668905_0_0_9"/>
<dbReference type="GO" id="GO:0016491">
    <property type="term" value="F:oxidoreductase activity"/>
    <property type="evidence" value="ECO:0007669"/>
    <property type="project" value="UniProtKB-KW"/>
</dbReference>
<evidence type="ECO:0000313" key="8">
    <source>
        <dbReference type="EMBL" id="ADG82961.1"/>
    </source>
</evidence>
<dbReference type="Gene3D" id="3.30.413.10">
    <property type="entry name" value="Sulfite Reductase Hemoprotein, domain 1"/>
    <property type="match status" value="1"/>
</dbReference>
<name>D5X8T5_THEPJ</name>
<evidence type="ECO:0000256" key="3">
    <source>
        <dbReference type="ARBA" id="ARBA00023002"/>
    </source>
</evidence>
<keyword evidence="5" id="KW-0411">Iron-sulfur</keyword>
<gene>
    <name evidence="8" type="ordered locus">TherJR_2116</name>
</gene>
<dbReference type="PANTHER" id="PTHR43809:SF1">
    <property type="entry name" value="NITRITE REDUCTASE (NADH) LARGE SUBUNIT"/>
    <property type="match status" value="1"/>
</dbReference>
<feature type="domain" description="Nitrite/sulphite reductase 4Fe-4S" evidence="6">
    <location>
        <begin position="107"/>
        <end position="257"/>
    </location>
</feature>
<dbReference type="Pfam" id="PF01077">
    <property type="entry name" value="NIR_SIR"/>
    <property type="match status" value="1"/>
</dbReference>
<dbReference type="RefSeq" id="WP_013120963.1">
    <property type="nucleotide sequence ID" value="NC_014152.1"/>
</dbReference>
<reference evidence="8 9" key="1">
    <citation type="submission" date="2010-05" db="EMBL/GenBank/DDBJ databases">
        <title>Complete sequence of Thermincola sp. JR.</title>
        <authorList>
            <consortium name="US DOE Joint Genome Institute"/>
            <person name="Lucas S."/>
            <person name="Copeland A."/>
            <person name="Lapidus A."/>
            <person name="Cheng J.-F."/>
            <person name="Bruce D."/>
            <person name="Goodwin L."/>
            <person name="Pitluck S."/>
            <person name="Chertkov O."/>
            <person name="Detter J.C."/>
            <person name="Han C."/>
            <person name="Tapia R."/>
            <person name="Land M."/>
            <person name="Hauser L."/>
            <person name="Kyrpides N."/>
            <person name="Mikhailova N."/>
            <person name="Hazen T.C."/>
            <person name="Woyke T."/>
        </authorList>
    </citation>
    <scope>NUCLEOTIDE SEQUENCE [LARGE SCALE GENOMIC DNA]</scope>
    <source>
        <strain evidence="8 9">JR</strain>
    </source>
</reference>
<dbReference type="InterPro" id="IPR005117">
    <property type="entry name" value="NiRdtase/SiRdtase_haem-b_fer"/>
</dbReference>
<dbReference type="InterPro" id="IPR052034">
    <property type="entry name" value="NasD-like"/>
</dbReference>
<dbReference type="InterPro" id="IPR036136">
    <property type="entry name" value="Nit/Sulf_reduc_fer-like_dom_sf"/>
</dbReference>
<keyword evidence="9" id="KW-1185">Reference proteome</keyword>
<sequence>MQNKGWQQIELQKVTIDGSNWVCHENKEAFWGVIEQSDGSWAILIDCPAGFLSSDQVTLLAEIISDEGLGIKLTGRQAPILLLPQHKVAGALEKLKANGIKIGYLHKTLRNIKACIGSRGCKNAKTYDAVELARNISNKFYGVKLPWDFKIGISGCPRNCGSATCQSLGLIEERDGFTVYLGGSENAHTQFHGKPVARGVPQEKIDDVIATVLKCYIWAAEDIRKNKLLQGHPRFYDVFKRYGEAFFIDAINTALGQDTPVNVNIISDKADAAPTFIKALPGFNRANIFTAFMVLDKLCGHCTECKKYKCHLFIAKECLTEAARTGKKFLPDIPNDMIQLIRALPLPTDLFEQFKLHDAFHSIREVCDQCHITEHDSLCAVNIALTAIGCLIWGSKYETPKDIELRTLLNK</sequence>
<dbReference type="GO" id="GO:0020037">
    <property type="term" value="F:heme binding"/>
    <property type="evidence" value="ECO:0007669"/>
    <property type="project" value="InterPro"/>
</dbReference>
<dbReference type="Proteomes" id="UP000002377">
    <property type="component" value="Chromosome"/>
</dbReference>
<feature type="domain" description="Nitrite/Sulfite reductase ferredoxin-like" evidence="7">
    <location>
        <begin position="35"/>
        <end position="97"/>
    </location>
</feature>
<evidence type="ECO:0000256" key="1">
    <source>
        <dbReference type="ARBA" id="ARBA00022617"/>
    </source>
</evidence>
<dbReference type="SUPFAM" id="SSF55124">
    <property type="entry name" value="Nitrite/Sulfite reductase N-terminal domain-like"/>
    <property type="match status" value="1"/>
</dbReference>
<organism evidence="8 9">
    <name type="scientific">Thermincola potens (strain JR)</name>
    <dbReference type="NCBI Taxonomy" id="635013"/>
    <lineage>
        <taxon>Bacteria</taxon>
        <taxon>Bacillati</taxon>
        <taxon>Bacillota</taxon>
        <taxon>Clostridia</taxon>
        <taxon>Eubacteriales</taxon>
        <taxon>Thermincolaceae</taxon>
        <taxon>Thermincola</taxon>
    </lineage>
</organism>
<dbReference type="GO" id="GO:0046872">
    <property type="term" value="F:metal ion binding"/>
    <property type="evidence" value="ECO:0007669"/>
    <property type="project" value="UniProtKB-KW"/>
</dbReference>
<evidence type="ECO:0000259" key="6">
    <source>
        <dbReference type="Pfam" id="PF01077"/>
    </source>
</evidence>
<dbReference type="eggNOG" id="COG1251">
    <property type="taxonomic scope" value="Bacteria"/>
</dbReference>
<dbReference type="GO" id="GO:0051536">
    <property type="term" value="F:iron-sulfur cluster binding"/>
    <property type="evidence" value="ECO:0007669"/>
    <property type="project" value="UniProtKB-KW"/>
</dbReference>
<evidence type="ECO:0000256" key="5">
    <source>
        <dbReference type="ARBA" id="ARBA00023014"/>
    </source>
</evidence>
<keyword evidence="1" id="KW-0349">Heme</keyword>
<dbReference type="InterPro" id="IPR006067">
    <property type="entry name" value="NO2/SO3_Rdtase_4Fe4S_dom"/>
</dbReference>
<dbReference type="InterPro" id="IPR045854">
    <property type="entry name" value="NO2/SO3_Rdtase_4Fe4S_sf"/>
</dbReference>